<evidence type="ECO:0000313" key="5">
    <source>
        <dbReference type="Proteomes" id="UP000034202"/>
    </source>
</evidence>
<dbReference type="Gene3D" id="3.40.1190.20">
    <property type="match status" value="1"/>
</dbReference>
<feature type="domain" description="Carbohydrate kinase PfkB" evidence="3">
    <location>
        <begin position="42"/>
        <end position="307"/>
    </location>
</feature>
<dbReference type="PATRIC" id="fig|1618625.3.peg.138"/>
<protein>
    <submittedName>
        <fullName evidence="4">PfkB family kinase, nonfunctional</fullName>
    </submittedName>
</protein>
<name>A0A0G1SE07_9BACT</name>
<accession>A0A0G1SE07</accession>
<evidence type="ECO:0000259" key="3">
    <source>
        <dbReference type="Pfam" id="PF00294"/>
    </source>
</evidence>
<dbReference type="InterPro" id="IPR029056">
    <property type="entry name" value="Ribokinase-like"/>
</dbReference>
<dbReference type="InterPro" id="IPR011611">
    <property type="entry name" value="PfkB_dom"/>
</dbReference>
<sequence>MDVITIGTATRDCFLQSPDFKVIKSSAFVTGQAECFALGSKIEVPFIIFTTGGGAANAAVTFARQGLKAGCLAKIGKDLAGEGVMRTLDEEKAARNFLQVDKELPTAFSVILITPSGERTILVHRGASEHLEKNKIPWQKLKAKWFYLAPMAGDNVKLIKLFVDSARRQKAKIAMNPHSTFIKLGLKKTADILNKIDVLILNREEGAKLTGIDYKEEKKIFAALDKVINGIVVMTEGPKGAIVSDGKRIYRAGTYKEKKVVDRTGAGDAFGSGFVSGLIQTGDIEYAISLGSANGTSVVEHIGAQPGILTKTQFRQRFKKLKMEKIPIK</sequence>
<keyword evidence="1" id="KW-0808">Transferase</keyword>
<dbReference type="EMBL" id="LCMQ01000008">
    <property type="protein sequence ID" value="KKU40348.1"/>
    <property type="molecule type" value="Genomic_DNA"/>
</dbReference>
<dbReference type="CDD" id="cd01168">
    <property type="entry name" value="adenosine_kinase"/>
    <property type="match status" value="1"/>
</dbReference>
<organism evidence="4 5">
    <name type="scientific">Candidatus Azambacteria bacterium GW2011_GWE2_46_45</name>
    <dbReference type="NCBI Taxonomy" id="1618625"/>
    <lineage>
        <taxon>Bacteria</taxon>
        <taxon>Candidatus Azamiibacteriota</taxon>
    </lineage>
</organism>
<dbReference type="AlphaFoldDB" id="A0A0G1SE07"/>
<dbReference type="PANTHER" id="PTHR10584">
    <property type="entry name" value="SUGAR KINASE"/>
    <property type="match status" value="1"/>
</dbReference>
<dbReference type="SUPFAM" id="SSF53613">
    <property type="entry name" value="Ribokinase-like"/>
    <property type="match status" value="1"/>
</dbReference>
<dbReference type="PRINTS" id="PR00990">
    <property type="entry name" value="RIBOKINASE"/>
</dbReference>
<evidence type="ECO:0000313" key="4">
    <source>
        <dbReference type="EMBL" id="KKU40348.1"/>
    </source>
</evidence>
<dbReference type="Proteomes" id="UP000034202">
    <property type="component" value="Unassembled WGS sequence"/>
</dbReference>
<dbReference type="InterPro" id="IPR002139">
    <property type="entry name" value="Ribo/fructo_kinase"/>
</dbReference>
<gene>
    <name evidence="4" type="ORF">UX55_C0008G0012</name>
</gene>
<comment type="caution">
    <text evidence="4">The sequence shown here is derived from an EMBL/GenBank/DDBJ whole genome shotgun (WGS) entry which is preliminary data.</text>
</comment>
<dbReference type="GO" id="GO:0006796">
    <property type="term" value="P:phosphate-containing compound metabolic process"/>
    <property type="evidence" value="ECO:0007669"/>
    <property type="project" value="UniProtKB-ARBA"/>
</dbReference>
<dbReference type="PANTHER" id="PTHR10584:SF167">
    <property type="entry name" value="PFKB DOMAIN PROTEIN"/>
    <property type="match status" value="1"/>
</dbReference>
<dbReference type="GO" id="GO:0016301">
    <property type="term" value="F:kinase activity"/>
    <property type="evidence" value="ECO:0007669"/>
    <property type="project" value="UniProtKB-KW"/>
</dbReference>
<reference evidence="4 5" key="1">
    <citation type="journal article" date="2015" name="Nature">
        <title>rRNA introns, odd ribosomes, and small enigmatic genomes across a large radiation of phyla.</title>
        <authorList>
            <person name="Brown C.T."/>
            <person name="Hug L.A."/>
            <person name="Thomas B.C."/>
            <person name="Sharon I."/>
            <person name="Castelle C.J."/>
            <person name="Singh A."/>
            <person name="Wilkins M.J."/>
            <person name="Williams K.H."/>
            <person name="Banfield J.F."/>
        </authorList>
    </citation>
    <scope>NUCLEOTIDE SEQUENCE [LARGE SCALE GENOMIC DNA]</scope>
</reference>
<keyword evidence="2 4" id="KW-0418">Kinase</keyword>
<evidence type="ECO:0000256" key="2">
    <source>
        <dbReference type="ARBA" id="ARBA00022777"/>
    </source>
</evidence>
<proteinExistence type="predicted"/>
<dbReference type="Pfam" id="PF00294">
    <property type="entry name" value="PfkB"/>
    <property type="match status" value="1"/>
</dbReference>
<evidence type="ECO:0000256" key="1">
    <source>
        <dbReference type="ARBA" id="ARBA00022679"/>
    </source>
</evidence>